<reference evidence="1 2" key="1">
    <citation type="journal article" date="2023" name="Plants (Basel)">
        <title>Bridging the Gap: Combining Genomics and Transcriptomics Approaches to Understand Stylosanthes scabra, an Orphan Legume from the Brazilian Caatinga.</title>
        <authorList>
            <person name="Ferreira-Neto J.R.C."/>
            <person name="da Silva M.D."/>
            <person name="Binneck E."/>
            <person name="de Melo N.F."/>
            <person name="da Silva R.H."/>
            <person name="de Melo A.L.T.M."/>
            <person name="Pandolfi V."/>
            <person name="Bustamante F.O."/>
            <person name="Brasileiro-Vidal A.C."/>
            <person name="Benko-Iseppon A.M."/>
        </authorList>
    </citation>
    <scope>NUCLEOTIDE SEQUENCE [LARGE SCALE GENOMIC DNA]</scope>
    <source>
        <tissue evidence="1">Leaves</tissue>
    </source>
</reference>
<sequence length="255" mass="27887">MKSVKEMQQWFKLEQIQQNFIKFKKITEHKITTYSDIEAFLDSEFQIFNNLSTNAENETQDLVPTFLEGGTSSLNDSNGGTRSPICTIGADITTLASCNAEDGAVAKGNVVNANAEPLLHFTKEETVNQPPPKPPDLHSHVGVLDGAEDNADLNCSGGCLADVVDNGIRSSAEVSASVRRKWTLSLASGRTTAMTVTNGGLWVQQLRRFFLLNPPPLLAVVLLWNRRGDGEDWSRDGWQWSAAKRGGKKGVQRAA</sequence>
<dbReference type="Proteomes" id="UP001341840">
    <property type="component" value="Unassembled WGS sequence"/>
</dbReference>
<keyword evidence="2" id="KW-1185">Reference proteome</keyword>
<evidence type="ECO:0000313" key="2">
    <source>
        <dbReference type="Proteomes" id="UP001341840"/>
    </source>
</evidence>
<gene>
    <name evidence="1" type="ORF">PIB30_045601</name>
</gene>
<organism evidence="1 2">
    <name type="scientific">Stylosanthes scabra</name>
    <dbReference type="NCBI Taxonomy" id="79078"/>
    <lineage>
        <taxon>Eukaryota</taxon>
        <taxon>Viridiplantae</taxon>
        <taxon>Streptophyta</taxon>
        <taxon>Embryophyta</taxon>
        <taxon>Tracheophyta</taxon>
        <taxon>Spermatophyta</taxon>
        <taxon>Magnoliopsida</taxon>
        <taxon>eudicotyledons</taxon>
        <taxon>Gunneridae</taxon>
        <taxon>Pentapetalae</taxon>
        <taxon>rosids</taxon>
        <taxon>fabids</taxon>
        <taxon>Fabales</taxon>
        <taxon>Fabaceae</taxon>
        <taxon>Papilionoideae</taxon>
        <taxon>50 kb inversion clade</taxon>
        <taxon>dalbergioids sensu lato</taxon>
        <taxon>Dalbergieae</taxon>
        <taxon>Pterocarpus clade</taxon>
        <taxon>Stylosanthes</taxon>
    </lineage>
</organism>
<accession>A0ABU6RG90</accession>
<name>A0ABU6RG90_9FABA</name>
<evidence type="ECO:0000313" key="1">
    <source>
        <dbReference type="EMBL" id="MED6123047.1"/>
    </source>
</evidence>
<comment type="caution">
    <text evidence="1">The sequence shown here is derived from an EMBL/GenBank/DDBJ whole genome shotgun (WGS) entry which is preliminary data.</text>
</comment>
<protein>
    <submittedName>
        <fullName evidence="1">Uncharacterized protein</fullName>
    </submittedName>
</protein>
<proteinExistence type="predicted"/>
<dbReference type="EMBL" id="JASCZI010030487">
    <property type="protein sequence ID" value="MED6123047.1"/>
    <property type="molecule type" value="Genomic_DNA"/>
</dbReference>